<dbReference type="Proteomes" id="UP000790347">
    <property type="component" value="Unassembled WGS sequence"/>
</dbReference>
<accession>A0A922L3P2</accession>
<keyword evidence="6 8" id="KW-0472">Membrane</keyword>
<dbReference type="Pfam" id="PF02535">
    <property type="entry name" value="Zip"/>
    <property type="match status" value="1"/>
</dbReference>
<dbReference type="AlphaFoldDB" id="A0A922L3P2"/>
<keyword evidence="5" id="KW-0333">Golgi apparatus</keyword>
<organism evidence="9 10">
    <name type="scientific">Dermatophagoides farinae</name>
    <name type="common">American house dust mite</name>
    <dbReference type="NCBI Taxonomy" id="6954"/>
    <lineage>
        <taxon>Eukaryota</taxon>
        <taxon>Metazoa</taxon>
        <taxon>Ecdysozoa</taxon>
        <taxon>Arthropoda</taxon>
        <taxon>Chelicerata</taxon>
        <taxon>Arachnida</taxon>
        <taxon>Acari</taxon>
        <taxon>Acariformes</taxon>
        <taxon>Sarcoptiformes</taxon>
        <taxon>Astigmata</taxon>
        <taxon>Psoroptidia</taxon>
        <taxon>Analgoidea</taxon>
        <taxon>Pyroglyphidae</taxon>
        <taxon>Dermatophagoidinae</taxon>
        <taxon>Dermatophagoides</taxon>
    </lineage>
</organism>
<dbReference type="GO" id="GO:0006829">
    <property type="term" value="P:zinc ion transport"/>
    <property type="evidence" value="ECO:0007669"/>
    <property type="project" value="InterPro"/>
</dbReference>
<feature type="transmembrane region" description="Helical" evidence="8">
    <location>
        <begin position="175"/>
        <end position="194"/>
    </location>
</feature>
<keyword evidence="3 8" id="KW-0812">Transmembrane</keyword>
<feature type="transmembrane region" description="Helical" evidence="8">
    <location>
        <begin position="239"/>
        <end position="258"/>
    </location>
</feature>
<feature type="transmembrane region" description="Helical" evidence="8">
    <location>
        <begin position="104"/>
        <end position="121"/>
    </location>
</feature>
<evidence type="ECO:0000256" key="1">
    <source>
        <dbReference type="ARBA" id="ARBA00004127"/>
    </source>
</evidence>
<feature type="compositionally biased region" description="Basic residues" evidence="7">
    <location>
        <begin position="160"/>
        <end position="172"/>
    </location>
</feature>
<proteinExistence type="predicted"/>
<comment type="caution">
    <text evidence="9">The sequence shown here is derived from an EMBL/GenBank/DDBJ whole genome shotgun (WGS) entry which is preliminary data.</text>
</comment>
<evidence type="ECO:0000256" key="8">
    <source>
        <dbReference type="SAM" id="Phobius"/>
    </source>
</evidence>
<dbReference type="PANTHER" id="PTHR16133">
    <property type="entry name" value="SOLUTE CARRIER FAMILY 39 ZINC TRANSPORTER , MEMBER 9-RELATED"/>
    <property type="match status" value="1"/>
</dbReference>
<evidence type="ECO:0000313" key="10">
    <source>
        <dbReference type="Proteomes" id="UP000790347"/>
    </source>
</evidence>
<evidence type="ECO:0000256" key="3">
    <source>
        <dbReference type="ARBA" id="ARBA00022692"/>
    </source>
</evidence>
<dbReference type="PANTHER" id="PTHR16133:SF0">
    <property type="entry name" value="ZINC_IRON REGULATED TRANSPORTER-RELATED PROTEIN 102B, ISOFORM E"/>
    <property type="match status" value="1"/>
</dbReference>
<evidence type="ECO:0000256" key="6">
    <source>
        <dbReference type="ARBA" id="ARBA00023136"/>
    </source>
</evidence>
<reference evidence="9" key="2">
    <citation type="journal article" date="2022" name="Res Sq">
        <title>Comparative Genomics Reveals Insights into the Divergent Evolution of Astigmatic Mites and Household Pest Adaptations.</title>
        <authorList>
            <person name="Xiong Q."/>
            <person name="Wan A.T.-Y."/>
            <person name="Liu X.-Y."/>
            <person name="Fung C.S.-H."/>
            <person name="Xiao X."/>
            <person name="Malainual N."/>
            <person name="Hou J."/>
            <person name="Wang L."/>
            <person name="Wang M."/>
            <person name="Yang K."/>
            <person name="Cui Y."/>
            <person name="Leung E."/>
            <person name="Nong W."/>
            <person name="Shin S.-K."/>
            <person name="Au S."/>
            <person name="Jeong K.Y."/>
            <person name="Chew F.T."/>
            <person name="Hui J."/>
            <person name="Leung T.F."/>
            <person name="Tungtrongchitr A."/>
            <person name="Zhong N."/>
            <person name="Liu Z."/>
            <person name="Tsui S."/>
        </authorList>
    </citation>
    <scope>NUCLEOTIDE SEQUENCE</scope>
    <source>
        <strain evidence="9">Derf</strain>
        <tissue evidence="9">Whole organism</tissue>
    </source>
</reference>
<reference evidence="9" key="1">
    <citation type="submission" date="2013-05" db="EMBL/GenBank/DDBJ databases">
        <authorList>
            <person name="Yim A.K.Y."/>
            <person name="Chan T.F."/>
            <person name="Ji K.M."/>
            <person name="Liu X.Y."/>
            <person name="Zhou J.W."/>
            <person name="Li R.Q."/>
            <person name="Yang K.Y."/>
            <person name="Li J."/>
            <person name="Li M."/>
            <person name="Law P.T.W."/>
            <person name="Wu Y.L."/>
            <person name="Cai Z.L."/>
            <person name="Qin H."/>
            <person name="Bao Y."/>
            <person name="Leung R.K.K."/>
            <person name="Ng P.K.S."/>
            <person name="Zou J."/>
            <person name="Zhong X.J."/>
            <person name="Ran P.X."/>
            <person name="Zhong N.S."/>
            <person name="Liu Z.G."/>
            <person name="Tsui S.K.W."/>
        </authorList>
    </citation>
    <scope>NUCLEOTIDE SEQUENCE</scope>
    <source>
        <strain evidence="9">Derf</strain>
        <tissue evidence="9">Whole organism</tissue>
    </source>
</reference>
<dbReference type="GO" id="GO:0046873">
    <property type="term" value="F:metal ion transmembrane transporter activity"/>
    <property type="evidence" value="ECO:0007669"/>
    <property type="project" value="InterPro"/>
</dbReference>
<comment type="subcellular location">
    <subcellularLocation>
        <location evidence="1">Endomembrane system</location>
        <topology evidence="1">Multi-pass membrane protein</topology>
    </subcellularLocation>
    <subcellularLocation>
        <location evidence="2">Golgi apparatus membrane</location>
    </subcellularLocation>
</comment>
<feature type="transmembrane region" description="Helical" evidence="8">
    <location>
        <begin position="37"/>
        <end position="56"/>
    </location>
</feature>
<evidence type="ECO:0000256" key="5">
    <source>
        <dbReference type="ARBA" id="ARBA00023034"/>
    </source>
</evidence>
<dbReference type="GO" id="GO:0000139">
    <property type="term" value="C:Golgi membrane"/>
    <property type="evidence" value="ECO:0007669"/>
    <property type="project" value="UniProtKB-SubCell"/>
</dbReference>
<evidence type="ECO:0000313" key="9">
    <source>
        <dbReference type="EMBL" id="KAH9501873.1"/>
    </source>
</evidence>
<evidence type="ECO:0000256" key="2">
    <source>
        <dbReference type="ARBA" id="ARBA00004394"/>
    </source>
</evidence>
<dbReference type="InterPro" id="IPR003689">
    <property type="entry name" value="ZIP"/>
</dbReference>
<evidence type="ECO:0000256" key="4">
    <source>
        <dbReference type="ARBA" id="ARBA00022989"/>
    </source>
</evidence>
<sequence length="325" mass="35529">MDQLFFLILLNCSIGFGSYIAGTIPILFYLSESKVRLFSVFGAGILIGAALCVIIPEGISSIYQSGQQQIHHRHHHHNERRSLEHNSSIISIENGDIDEQYDPHTVIGLTLLIGFVTMLIVDQFSTGMTNGGSHGGYSQLTTTTTTDSSIAIDSESNTSNHHHHHHSNKKSTSKLTATIGLIVHSAADGIALGAAATTSHADVEMIVFLAILLHKAPAAFGLVTFLLHEGLDRNRAKRHLFWFSISAPTASFITYFGINSSSQQTFHEYNATGVSLLFSAGTFLYVAAVHVLPEITQHRRLKIKELFLLIGGSFLPSLLTIKHHH</sequence>
<keyword evidence="4 8" id="KW-1133">Transmembrane helix</keyword>
<evidence type="ECO:0000256" key="7">
    <source>
        <dbReference type="SAM" id="MobiDB-lite"/>
    </source>
</evidence>
<dbReference type="EMBL" id="ASGP02000006">
    <property type="protein sequence ID" value="KAH9501873.1"/>
    <property type="molecule type" value="Genomic_DNA"/>
</dbReference>
<feature type="transmembrane region" description="Helical" evidence="8">
    <location>
        <begin position="6"/>
        <end position="30"/>
    </location>
</feature>
<keyword evidence="10" id="KW-1185">Reference proteome</keyword>
<gene>
    <name evidence="9" type="ORF">DERF_012682</name>
</gene>
<feature type="transmembrane region" description="Helical" evidence="8">
    <location>
        <begin position="270"/>
        <end position="293"/>
    </location>
</feature>
<feature type="transmembrane region" description="Helical" evidence="8">
    <location>
        <begin position="206"/>
        <end position="227"/>
    </location>
</feature>
<feature type="region of interest" description="Disordered" evidence="7">
    <location>
        <begin position="152"/>
        <end position="172"/>
    </location>
</feature>
<dbReference type="InterPro" id="IPR045891">
    <property type="entry name" value="ZIP9"/>
</dbReference>
<protein>
    <submittedName>
        <fullName evidence="9">Uncharacterized protein</fullName>
    </submittedName>
</protein>
<name>A0A922L3P2_DERFA</name>